<dbReference type="EMBL" id="JAMXIB010000002">
    <property type="protein sequence ID" value="MCO5723927.1"/>
    <property type="molecule type" value="Genomic_DNA"/>
</dbReference>
<dbReference type="PROSITE" id="PS51257">
    <property type="entry name" value="PROKAR_LIPOPROTEIN"/>
    <property type="match status" value="1"/>
</dbReference>
<dbReference type="Pfam" id="PF00144">
    <property type="entry name" value="Beta-lactamase"/>
    <property type="match status" value="1"/>
</dbReference>
<evidence type="ECO:0000313" key="2">
    <source>
        <dbReference type="EMBL" id="MCO5723927.1"/>
    </source>
</evidence>
<dbReference type="InterPro" id="IPR001466">
    <property type="entry name" value="Beta-lactam-related"/>
</dbReference>
<dbReference type="InterPro" id="IPR012338">
    <property type="entry name" value="Beta-lactam/transpept-like"/>
</dbReference>
<sequence>MKIIGALSISALLLFGCKNDPEMPLVPTAPMAISGNFATDSFDGDDRAAQIRSLAPRLHELFETYAREKNIPGIAYGIVVDGQLVVDSALGVIDREAGIAATTTSAFRIASMTKSFTAMGIMKLVEDGKLSLHDPAADHIPEMAGIPYPTSDSPPITVEHLLTMTAGFPEDNPWGDRQLDESVEMLKTLMREGPSFSNPPAHTFEYSNTGYALLGLIISNVSGRPYQEYITREILQPLGMQETYWEFEEVPEGRLALGYAPDSLTRAPILHDGSFGAMGGLITTIEDFSRYVSFHLSAWPPRSDPESGPVKRSTLRKMHQPQYAGLAANAKDWNNEPCPVVGGYGYGLGISENCHGTRRVSHGGALPGFGSNYVFYPDLGIGLMAFCNVTYTSPWPYREIEKLLFGELDLQPRQTGVSEILETRQAQAVEWILEGDASLANEIMAENFFPDEDRERRMERIRPLLEAAGPILGTGRMEPRNQLRGGFDLYGARDTLRVFITLSPEPDPKIQYLEVSNE</sequence>
<evidence type="ECO:0000259" key="1">
    <source>
        <dbReference type="Pfam" id="PF00144"/>
    </source>
</evidence>
<dbReference type="RefSeq" id="WP_252740301.1">
    <property type="nucleotide sequence ID" value="NZ_JAMXIB010000002.1"/>
</dbReference>
<keyword evidence="3" id="KW-1185">Reference proteome</keyword>
<protein>
    <submittedName>
        <fullName evidence="2">Beta-lactamase family protein</fullName>
    </submittedName>
</protein>
<dbReference type="Gene3D" id="3.40.710.10">
    <property type="entry name" value="DD-peptidase/beta-lactamase superfamily"/>
    <property type="match status" value="1"/>
</dbReference>
<organism evidence="2 3">
    <name type="scientific">Robiginitalea marina</name>
    <dbReference type="NCBI Taxonomy" id="2954105"/>
    <lineage>
        <taxon>Bacteria</taxon>
        <taxon>Pseudomonadati</taxon>
        <taxon>Bacteroidota</taxon>
        <taxon>Flavobacteriia</taxon>
        <taxon>Flavobacteriales</taxon>
        <taxon>Flavobacteriaceae</taxon>
        <taxon>Robiginitalea</taxon>
    </lineage>
</organism>
<dbReference type="Proteomes" id="UP001206312">
    <property type="component" value="Unassembled WGS sequence"/>
</dbReference>
<name>A0ABT1AWE5_9FLAO</name>
<dbReference type="PANTHER" id="PTHR46825:SF9">
    <property type="entry name" value="BETA-LACTAMASE-RELATED DOMAIN-CONTAINING PROTEIN"/>
    <property type="match status" value="1"/>
</dbReference>
<accession>A0ABT1AWE5</accession>
<reference evidence="2 3" key="1">
    <citation type="submission" date="2022-06" db="EMBL/GenBank/DDBJ databases">
        <authorList>
            <person name="Xuan X."/>
        </authorList>
    </citation>
    <scope>NUCLEOTIDE SEQUENCE [LARGE SCALE GENOMIC DNA]</scope>
    <source>
        <strain evidence="2 3">2V75</strain>
    </source>
</reference>
<dbReference type="InterPro" id="IPR050491">
    <property type="entry name" value="AmpC-like"/>
</dbReference>
<gene>
    <name evidence="2" type="ORF">NG653_03600</name>
</gene>
<evidence type="ECO:0000313" key="3">
    <source>
        <dbReference type="Proteomes" id="UP001206312"/>
    </source>
</evidence>
<feature type="domain" description="Beta-lactamase-related" evidence="1">
    <location>
        <begin position="60"/>
        <end position="395"/>
    </location>
</feature>
<comment type="caution">
    <text evidence="2">The sequence shown here is derived from an EMBL/GenBank/DDBJ whole genome shotgun (WGS) entry which is preliminary data.</text>
</comment>
<proteinExistence type="predicted"/>
<dbReference type="SUPFAM" id="SSF56601">
    <property type="entry name" value="beta-lactamase/transpeptidase-like"/>
    <property type="match status" value="1"/>
</dbReference>
<dbReference type="PANTHER" id="PTHR46825">
    <property type="entry name" value="D-ALANYL-D-ALANINE-CARBOXYPEPTIDASE/ENDOPEPTIDASE AMPH"/>
    <property type="match status" value="1"/>
</dbReference>